<dbReference type="Pfam" id="PF09438">
    <property type="entry name" value="DUF2017"/>
    <property type="match status" value="1"/>
</dbReference>
<dbReference type="Proteomes" id="UP000182126">
    <property type="component" value="Chromosome I"/>
</dbReference>
<dbReference type="RefSeq" id="WP_060922770.1">
    <property type="nucleotide sequence ID" value="NZ_CBDRLI010000004.1"/>
</dbReference>
<sequence length="165" mass="18118">MNTPPITVSVATIEGMHLARLVDDFMDLLRDSEGGDPGVARLTPNAYPDDDEASAAFASATRADLLDRRLHDARVMRTALQVFDPDAEVTDEGARVPRDVVVRREDVDAWLRTLTAIRLVIATRLGITDDEPDVGGDGQAVYDWLGYRLELLIEAVDESDADALR</sequence>
<proteinExistence type="predicted"/>
<dbReference type="GeneID" id="36298970"/>
<evidence type="ECO:0000313" key="2">
    <source>
        <dbReference type="Proteomes" id="UP000182126"/>
    </source>
</evidence>
<dbReference type="InterPro" id="IPR018561">
    <property type="entry name" value="AosR"/>
</dbReference>
<gene>
    <name evidence="1" type="ORF">SAMN04489809_0256</name>
</gene>
<organism evidence="1 2">
    <name type="scientific">Microbacterium paraoxydans</name>
    <dbReference type="NCBI Taxonomy" id="199592"/>
    <lineage>
        <taxon>Bacteria</taxon>
        <taxon>Bacillati</taxon>
        <taxon>Actinomycetota</taxon>
        <taxon>Actinomycetes</taxon>
        <taxon>Micrococcales</taxon>
        <taxon>Microbacteriaceae</taxon>
        <taxon>Microbacterium</taxon>
    </lineage>
</organism>
<dbReference type="EMBL" id="LT629770">
    <property type="protein sequence ID" value="SDR77165.1"/>
    <property type="molecule type" value="Genomic_DNA"/>
</dbReference>
<dbReference type="AlphaFoldDB" id="A0A1H1LT41"/>
<name>A0A1H1LT41_9MICO</name>
<reference evidence="1 2" key="1">
    <citation type="submission" date="2016-10" db="EMBL/GenBank/DDBJ databases">
        <authorList>
            <person name="de Groot N.N."/>
        </authorList>
    </citation>
    <scope>NUCLEOTIDE SEQUENCE [LARGE SCALE GENOMIC DNA]</scope>
    <source>
        <strain evidence="1 2">DSM 15019</strain>
    </source>
</reference>
<accession>A0A1H1LT41</accession>
<evidence type="ECO:0000313" key="1">
    <source>
        <dbReference type="EMBL" id="SDR77165.1"/>
    </source>
</evidence>
<protein>
    <submittedName>
        <fullName evidence="1">Uncharacterized protein</fullName>
    </submittedName>
</protein>
<dbReference type="eggNOG" id="ENOG5032Z6K">
    <property type="taxonomic scope" value="Bacteria"/>
</dbReference>